<evidence type="ECO:0000256" key="4">
    <source>
        <dbReference type="ARBA" id="ARBA00022692"/>
    </source>
</evidence>
<keyword evidence="6 7" id="KW-0472">Membrane</keyword>
<evidence type="ECO:0000313" key="10">
    <source>
        <dbReference type="Proteomes" id="UP000295008"/>
    </source>
</evidence>
<dbReference type="InterPro" id="IPR035906">
    <property type="entry name" value="MetI-like_sf"/>
</dbReference>
<accession>A0A4R1QV70</accession>
<comment type="caution">
    <text evidence="9">The sequence shown here is derived from an EMBL/GenBank/DDBJ whole genome shotgun (WGS) entry which is preliminary data.</text>
</comment>
<keyword evidence="9" id="KW-0762">Sugar transport</keyword>
<dbReference type="AlphaFoldDB" id="A0A4R1QV70"/>
<organism evidence="9 10">
    <name type="scientific">Hydrogenispora ethanolica</name>
    <dbReference type="NCBI Taxonomy" id="1082276"/>
    <lineage>
        <taxon>Bacteria</taxon>
        <taxon>Bacillati</taxon>
        <taxon>Bacillota</taxon>
        <taxon>Hydrogenispora</taxon>
    </lineage>
</organism>
<protein>
    <submittedName>
        <fullName evidence="9">Multiple sugar transport system permease protein</fullName>
    </submittedName>
</protein>
<evidence type="ECO:0000256" key="1">
    <source>
        <dbReference type="ARBA" id="ARBA00004651"/>
    </source>
</evidence>
<name>A0A4R1QV70_HYDET</name>
<dbReference type="PANTHER" id="PTHR43744">
    <property type="entry name" value="ABC TRANSPORTER PERMEASE PROTEIN MG189-RELATED-RELATED"/>
    <property type="match status" value="1"/>
</dbReference>
<feature type="transmembrane region" description="Helical" evidence="7">
    <location>
        <begin position="251"/>
        <end position="272"/>
    </location>
</feature>
<feature type="transmembrane region" description="Helical" evidence="7">
    <location>
        <begin position="151"/>
        <end position="172"/>
    </location>
</feature>
<evidence type="ECO:0000256" key="3">
    <source>
        <dbReference type="ARBA" id="ARBA00022475"/>
    </source>
</evidence>
<dbReference type="GO" id="GO:0055085">
    <property type="term" value="P:transmembrane transport"/>
    <property type="evidence" value="ECO:0007669"/>
    <property type="project" value="InterPro"/>
</dbReference>
<dbReference type="OrthoDB" id="9771544at2"/>
<comment type="similarity">
    <text evidence="7">Belongs to the binding-protein-dependent transport system permease family.</text>
</comment>
<dbReference type="SUPFAM" id="SSF161098">
    <property type="entry name" value="MetI-like"/>
    <property type="match status" value="1"/>
</dbReference>
<sequence>MNEQSLNRLISIIMLVLSLIILVPFLIMLVTSFKTMGEVLAPNFTFIPKQWAFFNYIEAMTTGNWGRYFFNSFFITAVAVVVSLIINSVAGFAFARLEFKGRDLLFFISLIGLMVPQQVTMIPVFLILKHVPLAGGNDLFGQGGMGWVDSYMGLIIPYIAGSFGVFLFRQFYLNFPKSLDDAARIDGLTSLKTYLYIYLPLSKPVLATLIVLKTTSTWNEYTWPLIITVSDKMKTVQLALTLFRDETNVQWTLMMAATTLIVLPLLIIFLTLQKYFVEGIVTTGIKG</sequence>
<feature type="transmembrane region" description="Helical" evidence="7">
    <location>
        <begin position="104"/>
        <end position="131"/>
    </location>
</feature>
<keyword evidence="2 7" id="KW-0813">Transport</keyword>
<keyword evidence="3" id="KW-1003">Cell membrane</keyword>
<dbReference type="EMBL" id="SLUN01000050">
    <property type="protein sequence ID" value="TCL56465.1"/>
    <property type="molecule type" value="Genomic_DNA"/>
</dbReference>
<reference evidence="9 10" key="1">
    <citation type="submission" date="2019-03" db="EMBL/GenBank/DDBJ databases">
        <title>Genomic Encyclopedia of Type Strains, Phase IV (KMG-IV): sequencing the most valuable type-strain genomes for metagenomic binning, comparative biology and taxonomic classification.</title>
        <authorList>
            <person name="Goeker M."/>
        </authorList>
    </citation>
    <scope>NUCLEOTIDE SEQUENCE [LARGE SCALE GENOMIC DNA]</scope>
    <source>
        <strain evidence="9 10">LX-B</strain>
    </source>
</reference>
<dbReference type="PANTHER" id="PTHR43744:SF12">
    <property type="entry name" value="ABC TRANSPORTER PERMEASE PROTEIN MG189-RELATED"/>
    <property type="match status" value="1"/>
</dbReference>
<gene>
    <name evidence="9" type="ORF">EDC14_105019</name>
</gene>
<dbReference type="Pfam" id="PF00528">
    <property type="entry name" value="BPD_transp_1"/>
    <property type="match status" value="1"/>
</dbReference>
<feature type="domain" description="ABC transmembrane type-1" evidence="8">
    <location>
        <begin position="69"/>
        <end position="272"/>
    </location>
</feature>
<keyword evidence="5 7" id="KW-1133">Transmembrane helix</keyword>
<evidence type="ECO:0000256" key="6">
    <source>
        <dbReference type="ARBA" id="ARBA00023136"/>
    </source>
</evidence>
<dbReference type="Proteomes" id="UP000295008">
    <property type="component" value="Unassembled WGS sequence"/>
</dbReference>
<dbReference type="CDD" id="cd06261">
    <property type="entry name" value="TM_PBP2"/>
    <property type="match status" value="1"/>
</dbReference>
<keyword evidence="4 7" id="KW-0812">Transmembrane</keyword>
<evidence type="ECO:0000256" key="7">
    <source>
        <dbReference type="RuleBase" id="RU363032"/>
    </source>
</evidence>
<feature type="transmembrane region" description="Helical" evidence="7">
    <location>
        <begin position="68"/>
        <end position="92"/>
    </location>
</feature>
<dbReference type="Gene3D" id="1.10.3720.10">
    <property type="entry name" value="MetI-like"/>
    <property type="match status" value="1"/>
</dbReference>
<evidence type="ECO:0000259" key="8">
    <source>
        <dbReference type="PROSITE" id="PS50928"/>
    </source>
</evidence>
<evidence type="ECO:0000256" key="5">
    <source>
        <dbReference type="ARBA" id="ARBA00022989"/>
    </source>
</evidence>
<evidence type="ECO:0000256" key="2">
    <source>
        <dbReference type="ARBA" id="ARBA00022448"/>
    </source>
</evidence>
<proteinExistence type="inferred from homology"/>
<comment type="subcellular location">
    <subcellularLocation>
        <location evidence="1 7">Cell membrane</location>
        <topology evidence="1 7">Multi-pass membrane protein</topology>
    </subcellularLocation>
</comment>
<dbReference type="InterPro" id="IPR000515">
    <property type="entry name" value="MetI-like"/>
</dbReference>
<dbReference type="PROSITE" id="PS50928">
    <property type="entry name" value="ABC_TM1"/>
    <property type="match status" value="1"/>
</dbReference>
<dbReference type="RefSeq" id="WP_132017401.1">
    <property type="nucleotide sequence ID" value="NZ_SLUN01000050.1"/>
</dbReference>
<feature type="transmembrane region" description="Helical" evidence="7">
    <location>
        <begin position="193"/>
        <end position="212"/>
    </location>
</feature>
<keyword evidence="10" id="KW-1185">Reference proteome</keyword>
<feature type="transmembrane region" description="Helical" evidence="7">
    <location>
        <begin position="12"/>
        <end position="33"/>
    </location>
</feature>
<evidence type="ECO:0000313" key="9">
    <source>
        <dbReference type="EMBL" id="TCL56465.1"/>
    </source>
</evidence>
<dbReference type="GO" id="GO:0005886">
    <property type="term" value="C:plasma membrane"/>
    <property type="evidence" value="ECO:0007669"/>
    <property type="project" value="UniProtKB-SubCell"/>
</dbReference>